<keyword evidence="3" id="KW-0963">Cytoplasm</keyword>
<dbReference type="AlphaFoldDB" id="A0A8T0D241"/>
<keyword evidence="8" id="KW-0966">Cell projection</keyword>
<evidence type="ECO:0000256" key="1">
    <source>
        <dbReference type="ARBA" id="ARBA00004138"/>
    </source>
</evidence>
<keyword evidence="12" id="KW-1185">Reference proteome</keyword>
<protein>
    <recommendedName>
        <fullName evidence="13">DUF4200 domain-containing protein</fullName>
    </recommendedName>
</protein>
<organism evidence="11 12">
    <name type="scientific">Paragonimus westermani</name>
    <dbReference type="NCBI Taxonomy" id="34504"/>
    <lineage>
        <taxon>Eukaryota</taxon>
        <taxon>Metazoa</taxon>
        <taxon>Spiralia</taxon>
        <taxon>Lophotrochozoa</taxon>
        <taxon>Platyhelminthes</taxon>
        <taxon>Trematoda</taxon>
        <taxon>Digenea</taxon>
        <taxon>Plagiorchiida</taxon>
        <taxon>Troglotremata</taxon>
        <taxon>Troglotrematidae</taxon>
        <taxon>Paragonimus</taxon>
    </lineage>
</organism>
<gene>
    <name evidence="11" type="ORF">P879_08336</name>
</gene>
<accession>A0A8T0D241</accession>
<comment type="caution">
    <text evidence="11">The sequence shown here is derived from an EMBL/GenBank/DDBJ whole genome shotgun (WGS) entry which is preliminary data.</text>
</comment>
<evidence type="ECO:0008006" key="13">
    <source>
        <dbReference type="Google" id="ProtNLM"/>
    </source>
</evidence>
<evidence type="ECO:0000313" key="12">
    <source>
        <dbReference type="Proteomes" id="UP000699462"/>
    </source>
</evidence>
<comment type="subcellular location">
    <subcellularLocation>
        <location evidence="1">Cell projection</location>
        <location evidence="1">Cilium</location>
    </subcellularLocation>
    <subcellularLocation>
        <location evidence="2">Cytoplasm</location>
        <location evidence="2">Cytoskeleton</location>
    </subcellularLocation>
</comment>
<name>A0A8T0D241_9TREM</name>
<dbReference type="PANTHER" id="PTHR14885:SF3">
    <property type="entry name" value="CILIA- AND FLAGELLA-ASSOCIATED PROTEIN 44"/>
    <property type="match status" value="1"/>
</dbReference>
<dbReference type="EMBL" id="JTDF01021677">
    <property type="protein sequence ID" value="KAF8561526.1"/>
    <property type="molecule type" value="Genomic_DNA"/>
</dbReference>
<keyword evidence="7" id="KW-0206">Cytoskeleton</keyword>
<evidence type="ECO:0000313" key="11">
    <source>
        <dbReference type="EMBL" id="KAF8561526.1"/>
    </source>
</evidence>
<evidence type="ECO:0000256" key="9">
    <source>
        <dbReference type="SAM" id="Coils"/>
    </source>
</evidence>
<keyword evidence="5" id="KW-0677">Repeat</keyword>
<dbReference type="PANTHER" id="PTHR14885">
    <property type="entry name" value="CILIA- AND FLAGELLA-ASSOCIATED PROTEIN 43-RELATED"/>
    <property type="match status" value="1"/>
</dbReference>
<feature type="coiled-coil region" evidence="9">
    <location>
        <begin position="813"/>
        <end position="847"/>
    </location>
</feature>
<evidence type="ECO:0000256" key="2">
    <source>
        <dbReference type="ARBA" id="ARBA00004245"/>
    </source>
</evidence>
<evidence type="ECO:0000256" key="8">
    <source>
        <dbReference type="ARBA" id="ARBA00023273"/>
    </source>
</evidence>
<feature type="coiled-coil region" evidence="9">
    <location>
        <begin position="572"/>
        <end position="599"/>
    </location>
</feature>
<reference evidence="11 12" key="1">
    <citation type="submission" date="2019-07" db="EMBL/GenBank/DDBJ databases">
        <title>Annotation for the trematode Paragonimus westermani.</title>
        <authorList>
            <person name="Choi Y.-J."/>
        </authorList>
    </citation>
    <scope>NUCLEOTIDE SEQUENCE [LARGE SCALE GENOMIC DNA]</scope>
    <source>
        <strain evidence="11">180907_Pwestermani</strain>
    </source>
</reference>
<proteinExistence type="predicted"/>
<evidence type="ECO:0000256" key="10">
    <source>
        <dbReference type="SAM" id="MobiDB-lite"/>
    </source>
</evidence>
<feature type="coiled-coil region" evidence="9">
    <location>
        <begin position="662"/>
        <end position="689"/>
    </location>
</feature>
<evidence type="ECO:0000256" key="7">
    <source>
        <dbReference type="ARBA" id="ARBA00023212"/>
    </source>
</evidence>
<feature type="non-terminal residue" evidence="11">
    <location>
        <position position="1"/>
    </location>
</feature>
<feature type="region of interest" description="Disordered" evidence="10">
    <location>
        <begin position="510"/>
        <end position="550"/>
    </location>
</feature>
<keyword evidence="4" id="KW-0853">WD repeat</keyword>
<feature type="compositionally biased region" description="Acidic residues" evidence="10">
    <location>
        <begin position="532"/>
        <end position="548"/>
    </location>
</feature>
<feature type="coiled-coil region" evidence="9">
    <location>
        <begin position="737"/>
        <end position="768"/>
    </location>
</feature>
<dbReference type="OrthoDB" id="1935234at2759"/>
<evidence type="ECO:0000256" key="5">
    <source>
        <dbReference type="ARBA" id="ARBA00022737"/>
    </source>
</evidence>
<keyword evidence="6 9" id="KW-0175">Coiled coil</keyword>
<dbReference type="Proteomes" id="UP000699462">
    <property type="component" value="Unassembled WGS sequence"/>
</dbReference>
<dbReference type="GO" id="GO:0005856">
    <property type="term" value="C:cytoskeleton"/>
    <property type="evidence" value="ECO:0007669"/>
    <property type="project" value="UniProtKB-SubCell"/>
</dbReference>
<evidence type="ECO:0000256" key="6">
    <source>
        <dbReference type="ARBA" id="ARBA00023054"/>
    </source>
</evidence>
<dbReference type="GO" id="GO:0005929">
    <property type="term" value="C:cilium"/>
    <property type="evidence" value="ECO:0007669"/>
    <property type="project" value="UniProtKB-SubCell"/>
</dbReference>
<sequence length="861" mass="99178">RTCKTNNQPKSALISGIQTKLDDSATQKKIASESSQQQMKGARGLRVARKLHVLEEAQRRRQARRAQWEQLEAMKPADNYEDPEELKAITLAKENMGDFKLKSAQNYIVSDRAKLNAFGAKCRLVEMTEEAFNLRNAFNKTVIALRDKKVHLIKEFHRINTLLQDIQCDLPEGEPAYKLEIPDLSSEEYPESEAVYPQSVSRSEPDIEESQALPGRLPRQVILIPLHSLALELCVVSLKKQLTQCALKQLPLTGSVGNPIPELIPFDEKQLKGFDGVRLIKTTSPVRPDPVSVSHTYITPGDAEEEDGDRDLERLAIKDAATPESDSQRRVRAIEGRQTTQSPDVEFQVFGSVRPAFPEAYCGGVAEQKRRQIRALYQRQELINSVGRLIRCFDAEVRMTRHARFKLDVLLKRTELHQLTVFEEFRLLKDFEKSEMVLTERKQVRDSEKSEVNFKISELNSKIDVRKKEIERLTQREHALHEEFKASLGEGHRFTDFLTKVFKKRIKRKKQESAEAGSDESADSSSSSSDESSFEESEDESDEDENILDLDTCPVGCPLEDYENTCAIRERRLDVEEDISEEKKALELLKKELDSWSKKQRIVETAQKQAHSELEAFQLEKQRKLNELDTVVILRLNQIEYHHNCSVPADLSAGLIFERCNLDILHQRIRELQDEKKQQRREQKEAKDRHVMLQKHKKLFQKELEKMTAVCDHEMIDKFGKIDNIERMESVVVNPKLEELTTKMLILQEEFEKEELDMEEQIRKARDNCIAQIRENTAVVSQTLMLFNEKEHLQSNLNNGQGAKIGYMDTSDNQMETREIQRLTDLVKTQEKEISQLSQELDLLTRVSLNGFSGTRPKNSV</sequence>
<evidence type="ECO:0000256" key="3">
    <source>
        <dbReference type="ARBA" id="ARBA00022490"/>
    </source>
</evidence>
<evidence type="ECO:0000256" key="4">
    <source>
        <dbReference type="ARBA" id="ARBA00022574"/>
    </source>
</evidence>